<dbReference type="AlphaFoldDB" id="A0AA49GPA8"/>
<gene>
    <name evidence="1" type="ORF">K4G66_07170</name>
</gene>
<organism evidence="1">
    <name type="scientific">Roseihalotalea indica</name>
    <dbReference type="NCBI Taxonomy" id="2867963"/>
    <lineage>
        <taxon>Bacteria</taxon>
        <taxon>Pseudomonadati</taxon>
        <taxon>Bacteroidota</taxon>
        <taxon>Cytophagia</taxon>
        <taxon>Cytophagales</taxon>
        <taxon>Catalimonadaceae</taxon>
        <taxon>Roseihalotalea</taxon>
    </lineage>
</organism>
<proteinExistence type="predicted"/>
<sequence length="174" mass="19784">MSWFTLCCLLSGWAAPNVVSNSIEATSVEATSVEADTLYGTYILSKEKLSLNLSPPNNYTLFVMQYNDQSEAVTSQELSRGVFEMKADTLVLEDMASGKAMKLEVASEEKLHPMNVPNLDDDLLFLGHNQYYPNGELKWEGEWRKGKKHGNWIYYDEDGNIVETMHYKRGKKQD</sequence>
<accession>A0AA49GPA8</accession>
<dbReference type="EMBL" id="CP120682">
    <property type="protein sequence ID" value="WKN38482.1"/>
    <property type="molecule type" value="Genomic_DNA"/>
</dbReference>
<reference evidence="1" key="2">
    <citation type="journal article" date="2024" name="Antonie Van Leeuwenhoek">
        <title>Roseihalotalea indica gen. nov., sp. nov., a halophilic Bacteroidetes from mesopelagic Southwest Indian Ocean with higher carbohydrate metabolic potential.</title>
        <authorList>
            <person name="Chen B."/>
            <person name="Zhang M."/>
            <person name="Lin D."/>
            <person name="Ye J."/>
            <person name="Tang K."/>
        </authorList>
    </citation>
    <scope>NUCLEOTIDE SEQUENCE</scope>
    <source>
        <strain evidence="1">TK19036</strain>
    </source>
</reference>
<dbReference type="Gene3D" id="2.20.110.10">
    <property type="entry name" value="Histone H3 K4-specific methyltransferase SET7/9 N-terminal domain"/>
    <property type="match status" value="1"/>
</dbReference>
<evidence type="ECO:0008006" key="2">
    <source>
        <dbReference type="Google" id="ProtNLM"/>
    </source>
</evidence>
<dbReference type="SUPFAM" id="SSF82185">
    <property type="entry name" value="Histone H3 K4-specific methyltransferase SET7/9 N-terminal domain"/>
    <property type="match status" value="1"/>
</dbReference>
<protein>
    <recommendedName>
        <fullName evidence="2">MORN repeat variant</fullName>
    </recommendedName>
</protein>
<reference evidence="1" key="1">
    <citation type="journal article" date="2023" name="Comput. Struct. Biotechnol. J.">
        <title>Discovery of a novel marine Bacteroidetes with a rich repertoire of carbohydrate-active enzymes.</title>
        <authorList>
            <person name="Chen B."/>
            <person name="Liu G."/>
            <person name="Chen Q."/>
            <person name="Wang H."/>
            <person name="Liu L."/>
            <person name="Tang K."/>
        </authorList>
    </citation>
    <scope>NUCLEOTIDE SEQUENCE</scope>
    <source>
        <strain evidence="1">TK19036</strain>
    </source>
</reference>
<name>A0AA49GPA8_9BACT</name>
<evidence type="ECO:0000313" key="1">
    <source>
        <dbReference type="EMBL" id="WKN38482.1"/>
    </source>
</evidence>